<feature type="region of interest" description="Disordered" evidence="1">
    <location>
        <begin position="79"/>
        <end position="100"/>
    </location>
</feature>
<keyword evidence="2" id="KW-0812">Transmembrane</keyword>
<protein>
    <submittedName>
        <fullName evidence="3">Uncharacterized protein</fullName>
    </submittedName>
</protein>
<evidence type="ECO:0000313" key="3">
    <source>
        <dbReference type="EMBL" id="GAV08864.1"/>
    </source>
</evidence>
<proteinExistence type="predicted"/>
<sequence>MVLATIYPNARLSWYFNGSLFKSFNDTPATLSNTIKFPFASLNMTGVWECKTYELDIKESDDVKGKKGLLGKMKDKVFKSSEDKKKEEEEEKERKKKAGPAILRPLTKYVSTPAPPPKIKDGKIWITNRVRVQILPPKSLADMLRTPQFLGLCVGLAVLAIMIAGGLIKTKAT</sequence>
<gene>
    <name evidence="3" type="primary">RvY_18493</name>
    <name evidence="3" type="synonym">RvY_18493.2</name>
    <name evidence="3" type="ORF">RvY_18493-2</name>
</gene>
<dbReference type="EMBL" id="BDGG01000019">
    <property type="protein sequence ID" value="GAV08864.1"/>
    <property type="molecule type" value="Genomic_DNA"/>
</dbReference>
<keyword evidence="2" id="KW-1133">Transmembrane helix</keyword>
<dbReference type="AlphaFoldDB" id="A0A1D1WAJ3"/>
<feature type="transmembrane region" description="Helical" evidence="2">
    <location>
        <begin position="149"/>
        <end position="168"/>
    </location>
</feature>
<organism evidence="3 4">
    <name type="scientific">Ramazzottius varieornatus</name>
    <name type="common">Water bear</name>
    <name type="synonym">Tardigrade</name>
    <dbReference type="NCBI Taxonomy" id="947166"/>
    <lineage>
        <taxon>Eukaryota</taxon>
        <taxon>Metazoa</taxon>
        <taxon>Ecdysozoa</taxon>
        <taxon>Tardigrada</taxon>
        <taxon>Eutardigrada</taxon>
        <taxon>Parachela</taxon>
        <taxon>Hypsibioidea</taxon>
        <taxon>Ramazzottiidae</taxon>
        <taxon>Ramazzottius</taxon>
    </lineage>
</organism>
<comment type="caution">
    <text evidence="3">The sequence shown here is derived from an EMBL/GenBank/DDBJ whole genome shotgun (WGS) entry which is preliminary data.</text>
</comment>
<dbReference type="Proteomes" id="UP000186922">
    <property type="component" value="Unassembled WGS sequence"/>
</dbReference>
<reference evidence="3 4" key="1">
    <citation type="journal article" date="2016" name="Nat. Commun.">
        <title>Extremotolerant tardigrade genome and improved radiotolerance of human cultured cells by tardigrade-unique protein.</title>
        <authorList>
            <person name="Hashimoto T."/>
            <person name="Horikawa D.D."/>
            <person name="Saito Y."/>
            <person name="Kuwahara H."/>
            <person name="Kozuka-Hata H."/>
            <person name="Shin-I T."/>
            <person name="Minakuchi Y."/>
            <person name="Ohishi K."/>
            <person name="Motoyama A."/>
            <person name="Aizu T."/>
            <person name="Enomoto A."/>
            <person name="Kondo K."/>
            <person name="Tanaka S."/>
            <person name="Hara Y."/>
            <person name="Koshikawa S."/>
            <person name="Sagara H."/>
            <person name="Miura T."/>
            <person name="Yokobori S."/>
            <person name="Miyagawa K."/>
            <person name="Suzuki Y."/>
            <person name="Kubo T."/>
            <person name="Oyama M."/>
            <person name="Kohara Y."/>
            <person name="Fujiyama A."/>
            <person name="Arakawa K."/>
            <person name="Katayama T."/>
            <person name="Toyoda A."/>
            <person name="Kunieda T."/>
        </authorList>
    </citation>
    <scope>NUCLEOTIDE SEQUENCE [LARGE SCALE GENOMIC DNA]</scope>
    <source>
        <strain evidence="3 4">YOKOZUNA-1</strain>
    </source>
</reference>
<evidence type="ECO:0000313" key="4">
    <source>
        <dbReference type="Proteomes" id="UP000186922"/>
    </source>
</evidence>
<accession>A0A1D1WAJ3</accession>
<keyword evidence="2" id="KW-0472">Membrane</keyword>
<keyword evidence="4" id="KW-1185">Reference proteome</keyword>
<name>A0A1D1WAJ3_RAMVA</name>
<evidence type="ECO:0000256" key="2">
    <source>
        <dbReference type="SAM" id="Phobius"/>
    </source>
</evidence>
<evidence type="ECO:0000256" key="1">
    <source>
        <dbReference type="SAM" id="MobiDB-lite"/>
    </source>
</evidence>